<dbReference type="HAMAP" id="MF_02087">
    <property type="entry name" value="PLP_homeostasis"/>
    <property type="match status" value="1"/>
</dbReference>
<gene>
    <name evidence="6" type="ORF">GGQ74_001613</name>
</gene>
<dbReference type="Pfam" id="PF01168">
    <property type="entry name" value="Ala_racemase_N"/>
    <property type="match status" value="1"/>
</dbReference>
<comment type="function">
    <text evidence="2">Pyridoxal 5'-phosphate (PLP)-binding protein, which is involved in PLP homeostasis.</text>
</comment>
<evidence type="ECO:0000259" key="5">
    <source>
        <dbReference type="Pfam" id="PF01168"/>
    </source>
</evidence>
<dbReference type="FunFam" id="3.20.20.10:FF:000018">
    <property type="entry name" value="Pyridoxal phosphate homeostasis protein"/>
    <property type="match status" value="1"/>
</dbReference>
<dbReference type="RefSeq" id="WP_167941049.1">
    <property type="nucleotide sequence ID" value="NZ_JAATJA010000002.1"/>
</dbReference>
<dbReference type="Proteomes" id="UP000580856">
    <property type="component" value="Unassembled WGS sequence"/>
</dbReference>
<dbReference type="EMBL" id="JAATJA010000002">
    <property type="protein sequence ID" value="NJB67940.1"/>
    <property type="molecule type" value="Genomic_DNA"/>
</dbReference>
<evidence type="ECO:0000256" key="1">
    <source>
        <dbReference type="ARBA" id="ARBA00022898"/>
    </source>
</evidence>
<keyword evidence="1 2" id="KW-0663">Pyridoxal phosphate</keyword>
<accession>A0A846QLN4</accession>
<dbReference type="InterPro" id="IPR001608">
    <property type="entry name" value="Ala_racemase_N"/>
</dbReference>
<keyword evidence="7" id="KW-1185">Reference proteome</keyword>
<evidence type="ECO:0000256" key="3">
    <source>
        <dbReference type="PIRSR" id="PIRSR004848-1"/>
    </source>
</evidence>
<name>A0A846QLN4_9BACT</name>
<dbReference type="InterPro" id="IPR011078">
    <property type="entry name" value="PyrdxlP_homeostasis"/>
</dbReference>
<evidence type="ECO:0000256" key="2">
    <source>
        <dbReference type="HAMAP-Rule" id="MF_02087"/>
    </source>
</evidence>
<dbReference type="SUPFAM" id="SSF51419">
    <property type="entry name" value="PLP-binding barrel"/>
    <property type="match status" value="1"/>
</dbReference>
<protein>
    <recommendedName>
        <fullName evidence="2">Pyridoxal phosphate homeostasis protein</fullName>
        <shortName evidence="2">PLP homeostasis protein</shortName>
    </recommendedName>
</protein>
<evidence type="ECO:0000313" key="6">
    <source>
        <dbReference type="EMBL" id="NJB67940.1"/>
    </source>
</evidence>
<comment type="caution">
    <text evidence="6">The sequence shown here is derived from an EMBL/GenBank/DDBJ whole genome shotgun (WGS) entry which is preliminary data.</text>
</comment>
<reference evidence="6 7" key="1">
    <citation type="submission" date="2020-03" db="EMBL/GenBank/DDBJ databases">
        <title>Genomic Encyclopedia of Type Strains, Phase IV (KMG-IV): sequencing the most valuable type-strain genomes for metagenomic binning, comparative biology and taxonomic classification.</title>
        <authorList>
            <person name="Goeker M."/>
        </authorList>
    </citation>
    <scope>NUCLEOTIDE SEQUENCE [LARGE SCALE GENOMIC DNA]</scope>
    <source>
        <strain evidence="6 7">DSM 24233</strain>
    </source>
</reference>
<dbReference type="PIRSF" id="PIRSF004848">
    <property type="entry name" value="YBL036c_PLPDEIII"/>
    <property type="match status" value="1"/>
</dbReference>
<dbReference type="CDD" id="cd00635">
    <property type="entry name" value="PLPDE_III_YBL036c_like"/>
    <property type="match status" value="1"/>
</dbReference>
<dbReference type="PANTHER" id="PTHR10146:SF14">
    <property type="entry name" value="PYRIDOXAL PHOSPHATE HOMEOSTASIS PROTEIN"/>
    <property type="match status" value="1"/>
</dbReference>
<evidence type="ECO:0000256" key="4">
    <source>
        <dbReference type="RuleBase" id="RU004514"/>
    </source>
</evidence>
<proteinExistence type="inferred from homology"/>
<sequence length="238" mass="25999">MISDIEAQGIRDRLAGTLDAVAEAARVSGRRPEDVALVAISKFHPADAVRAAYEGGQRHFGENYIQEALAKQDELADIDISWHFTGRLQSNKAKFVPDRFGLLHTLDGSKLAQALHKRLAATCAPTLDVLIEVNLGGEGQKAGVEESELSALAEEVLGLSTLRLRGLMLLPPFDLTPEQRRPLFARLRELRDKLEPSLGAKLPDLSMGMTDDFPEAVMEGATIVRVGTRIFGPRPVKQ</sequence>
<dbReference type="InterPro" id="IPR029066">
    <property type="entry name" value="PLP-binding_barrel"/>
</dbReference>
<dbReference type="AlphaFoldDB" id="A0A846QLN4"/>
<dbReference type="PANTHER" id="PTHR10146">
    <property type="entry name" value="PROLINE SYNTHETASE CO-TRANSCRIBED BACTERIAL HOMOLOG PROTEIN"/>
    <property type="match status" value="1"/>
</dbReference>
<feature type="domain" description="Alanine racemase N-terminal" evidence="5">
    <location>
        <begin position="25"/>
        <end position="235"/>
    </location>
</feature>
<dbReference type="NCBIfam" id="TIGR00044">
    <property type="entry name" value="YggS family pyridoxal phosphate-dependent enzyme"/>
    <property type="match status" value="1"/>
</dbReference>
<organism evidence="6 7">
    <name type="scientific">Desulfobaculum xiamenense</name>
    <dbReference type="NCBI Taxonomy" id="995050"/>
    <lineage>
        <taxon>Bacteria</taxon>
        <taxon>Pseudomonadati</taxon>
        <taxon>Thermodesulfobacteriota</taxon>
        <taxon>Desulfovibrionia</taxon>
        <taxon>Desulfovibrionales</taxon>
        <taxon>Desulfovibrionaceae</taxon>
        <taxon>Desulfobaculum</taxon>
    </lineage>
</organism>
<dbReference type="GO" id="GO:0030170">
    <property type="term" value="F:pyridoxal phosphate binding"/>
    <property type="evidence" value="ECO:0007669"/>
    <property type="project" value="UniProtKB-UniRule"/>
</dbReference>
<comment type="similarity">
    <text evidence="2 4">Belongs to the pyridoxal phosphate-binding protein YggS/PROSC family.</text>
</comment>
<evidence type="ECO:0000313" key="7">
    <source>
        <dbReference type="Proteomes" id="UP000580856"/>
    </source>
</evidence>
<feature type="modified residue" description="N6-(pyridoxal phosphate)lysine" evidence="2 3">
    <location>
        <position position="42"/>
    </location>
</feature>
<dbReference type="Gene3D" id="3.20.20.10">
    <property type="entry name" value="Alanine racemase"/>
    <property type="match status" value="1"/>
</dbReference>
<comment type="cofactor">
    <cofactor evidence="3">
        <name>pyridoxal 5'-phosphate</name>
        <dbReference type="ChEBI" id="CHEBI:597326"/>
    </cofactor>
</comment>